<name>A0AA44LDG0_CITBR</name>
<organism evidence="2 3">
    <name type="scientific">Citrobacter braakii</name>
    <dbReference type="NCBI Taxonomy" id="57706"/>
    <lineage>
        <taxon>Bacteria</taxon>
        <taxon>Pseudomonadati</taxon>
        <taxon>Pseudomonadota</taxon>
        <taxon>Gammaproteobacteria</taxon>
        <taxon>Enterobacterales</taxon>
        <taxon>Enterobacteriaceae</taxon>
        <taxon>Citrobacter</taxon>
        <taxon>Citrobacter freundii complex</taxon>
    </lineage>
</organism>
<sequence length="55" mass="6455">MTLKTPPTEELLRQIDEELKKQGSVSPALYQQLDMRLNQLLNRYTLLKQNAIRGR</sequence>
<dbReference type="InterPro" id="IPR021069">
    <property type="entry name" value="ImpA_C"/>
</dbReference>
<evidence type="ECO:0000313" key="2">
    <source>
        <dbReference type="EMBL" id="OLY68104.1"/>
    </source>
</evidence>
<dbReference type="Pfam" id="PF12486">
    <property type="entry name" value="VasL"/>
    <property type="match status" value="1"/>
</dbReference>
<proteinExistence type="predicted"/>
<dbReference type="RefSeq" id="WP_019077655.1">
    <property type="nucleotide sequence ID" value="NZ_CBDITX010000013.1"/>
</dbReference>
<evidence type="ECO:0000259" key="1">
    <source>
        <dbReference type="Pfam" id="PF12486"/>
    </source>
</evidence>
<dbReference type="AlphaFoldDB" id="A0AA44LDG0"/>
<feature type="domain" description="ImpA C-terminal" evidence="1">
    <location>
        <begin position="4"/>
        <end position="47"/>
    </location>
</feature>
<gene>
    <name evidence="2" type="ORF">BWD41_17575</name>
</gene>
<comment type="caution">
    <text evidence="2">The sequence shown here is derived from an EMBL/GenBank/DDBJ whole genome shotgun (WGS) entry which is preliminary data.</text>
</comment>
<accession>A0AA44LDG0</accession>
<dbReference type="EMBL" id="MTCP01000008">
    <property type="protein sequence ID" value="OLY68104.1"/>
    <property type="molecule type" value="Genomic_DNA"/>
</dbReference>
<protein>
    <recommendedName>
        <fullName evidence="1">ImpA C-terminal domain-containing protein</fullName>
    </recommendedName>
</protein>
<reference evidence="2 3" key="1">
    <citation type="submission" date="2017-01" db="EMBL/GenBank/DDBJ databases">
        <title>First report of the plasmid-mediated mcr-1 gene in Citrobacter freudii.</title>
        <authorList>
            <person name="Liu J."/>
            <person name="Yang Y."/>
            <person name="Li Y."/>
            <person name="Liu D."/>
            <person name="Tuo H."/>
            <person name="Davis M."/>
            <person name="Zhang A."/>
        </authorList>
    </citation>
    <scope>NUCLEOTIDE SEQUENCE [LARGE SCALE GENOMIC DNA]</scope>
    <source>
        <strain evidence="2 3">SCC4</strain>
    </source>
</reference>
<evidence type="ECO:0000313" key="3">
    <source>
        <dbReference type="Proteomes" id="UP000185597"/>
    </source>
</evidence>
<dbReference type="Proteomes" id="UP000185597">
    <property type="component" value="Unassembled WGS sequence"/>
</dbReference>